<evidence type="ECO:0000313" key="1">
    <source>
        <dbReference type="EMBL" id="GAA1504702.1"/>
    </source>
</evidence>
<dbReference type="SUPFAM" id="SSF109854">
    <property type="entry name" value="DinB/YfiT-like putative metalloenzymes"/>
    <property type="match status" value="1"/>
</dbReference>
<dbReference type="Gene3D" id="1.20.120.450">
    <property type="entry name" value="dinb family like domain"/>
    <property type="match status" value="1"/>
</dbReference>
<accession>A0ABN1ZUC2</accession>
<dbReference type="EMBL" id="BAAANB010000183">
    <property type="protein sequence ID" value="GAA1504702.1"/>
    <property type="molecule type" value="Genomic_DNA"/>
</dbReference>
<dbReference type="InterPro" id="IPR034660">
    <property type="entry name" value="DinB/YfiT-like"/>
</dbReference>
<dbReference type="Proteomes" id="UP001501285">
    <property type="component" value="Unassembled WGS sequence"/>
</dbReference>
<protein>
    <submittedName>
        <fullName evidence="1">DinB family protein</fullName>
    </submittedName>
</protein>
<comment type="caution">
    <text evidence="1">The sequence shown here is derived from an EMBL/GenBank/DDBJ whole genome shotgun (WGS) entry which is preliminary data.</text>
</comment>
<proteinExistence type="predicted"/>
<sequence>MTTPPQAHRTDPPLDADEATTLVAFLDYHRDTLRMKAAGLTAEQLARPLPPSSLTLGGLLKHVALNEASWFGEVLHGRPMPEPWVSADWDADRDWELTSAKDDSPEELRRLMDESVEQARRDIDAALAEGGLEFRSATVSRKENQSFTLRWILLHMIEEYARHNGHADLLREAIDGVTGE</sequence>
<dbReference type="Pfam" id="PF04978">
    <property type="entry name" value="MST"/>
    <property type="match status" value="1"/>
</dbReference>
<gene>
    <name evidence="1" type="ORF">GCM10009740_39760</name>
</gene>
<name>A0ABN1ZUC2_9MICO</name>
<reference evidence="1 2" key="1">
    <citation type="journal article" date="2019" name="Int. J. Syst. Evol. Microbiol.">
        <title>The Global Catalogue of Microorganisms (GCM) 10K type strain sequencing project: providing services to taxonomists for standard genome sequencing and annotation.</title>
        <authorList>
            <consortium name="The Broad Institute Genomics Platform"/>
            <consortium name="The Broad Institute Genome Sequencing Center for Infectious Disease"/>
            <person name="Wu L."/>
            <person name="Ma J."/>
        </authorList>
    </citation>
    <scope>NUCLEOTIDE SEQUENCE [LARGE SCALE GENOMIC DNA]</scope>
    <source>
        <strain evidence="1 2">JCM 14283</strain>
    </source>
</reference>
<dbReference type="RefSeq" id="WP_343995015.1">
    <property type="nucleotide sequence ID" value="NZ_BAAANB010000183.1"/>
</dbReference>
<keyword evidence="2" id="KW-1185">Reference proteome</keyword>
<dbReference type="InterPro" id="IPR007061">
    <property type="entry name" value="MST-like"/>
</dbReference>
<evidence type="ECO:0000313" key="2">
    <source>
        <dbReference type="Proteomes" id="UP001501285"/>
    </source>
</evidence>
<organism evidence="1 2">
    <name type="scientific">Terrabacter terrae</name>
    <dbReference type="NCBI Taxonomy" id="318434"/>
    <lineage>
        <taxon>Bacteria</taxon>
        <taxon>Bacillati</taxon>
        <taxon>Actinomycetota</taxon>
        <taxon>Actinomycetes</taxon>
        <taxon>Micrococcales</taxon>
        <taxon>Intrasporangiaceae</taxon>
        <taxon>Terrabacter</taxon>
    </lineage>
</organism>